<name>A0A0F9PQF2_9ZZZZ</name>
<dbReference type="AlphaFoldDB" id="A0A0F9PQF2"/>
<evidence type="ECO:0000313" key="1">
    <source>
        <dbReference type="EMBL" id="KKN03286.1"/>
    </source>
</evidence>
<proteinExistence type="predicted"/>
<organism evidence="1">
    <name type="scientific">marine sediment metagenome</name>
    <dbReference type="NCBI Taxonomy" id="412755"/>
    <lineage>
        <taxon>unclassified sequences</taxon>
        <taxon>metagenomes</taxon>
        <taxon>ecological metagenomes</taxon>
    </lineage>
</organism>
<protein>
    <submittedName>
        <fullName evidence="1">Uncharacterized protein</fullName>
    </submittedName>
</protein>
<reference evidence="1" key="1">
    <citation type="journal article" date="2015" name="Nature">
        <title>Complex archaea that bridge the gap between prokaryotes and eukaryotes.</title>
        <authorList>
            <person name="Spang A."/>
            <person name="Saw J.H."/>
            <person name="Jorgensen S.L."/>
            <person name="Zaremba-Niedzwiedzka K."/>
            <person name="Martijn J."/>
            <person name="Lind A.E."/>
            <person name="van Eijk R."/>
            <person name="Schleper C."/>
            <person name="Guy L."/>
            <person name="Ettema T.J."/>
        </authorList>
    </citation>
    <scope>NUCLEOTIDE SEQUENCE</scope>
</reference>
<comment type="caution">
    <text evidence="1">The sequence shown here is derived from an EMBL/GenBank/DDBJ whole genome shotgun (WGS) entry which is preliminary data.</text>
</comment>
<accession>A0A0F9PQF2</accession>
<gene>
    <name evidence="1" type="ORF">LCGC14_1109220</name>
</gene>
<sequence length="45" mass="5492">MGYLFLAVVFYTVVKFSVDVWLQFRYETQENRHRAFPLKTEYPDS</sequence>
<dbReference type="EMBL" id="LAZR01005052">
    <property type="protein sequence ID" value="KKN03286.1"/>
    <property type="molecule type" value="Genomic_DNA"/>
</dbReference>